<evidence type="ECO:0000256" key="3">
    <source>
        <dbReference type="ARBA" id="ARBA00013590"/>
    </source>
</evidence>
<comment type="similarity">
    <text evidence="2">Belongs to the CYSTM1 family.</text>
</comment>
<dbReference type="Pfam" id="PF12734">
    <property type="entry name" value="CYSTM"/>
    <property type="match status" value="1"/>
</dbReference>
<dbReference type="InterPro" id="IPR043240">
    <property type="entry name" value="CYSTM1-like"/>
</dbReference>
<dbReference type="OrthoDB" id="8954100at2759"/>
<comment type="subcellular location">
    <subcellularLocation>
        <location evidence="1">Membrane</location>
    </subcellularLocation>
</comment>
<name>A0A6P7JMB9_9TELE</name>
<gene>
    <name evidence="8" type="primary">LOC114446622</name>
</gene>
<evidence type="ECO:0000313" key="7">
    <source>
        <dbReference type="Proteomes" id="UP000515145"/>
    </source>
</evidence>
<evidence type="ECO:0000256" key="4">
    <source>
        <dbReference type="ARBA" id="ARBA00023136"/>
    </source>
</evidence>
<protein>
    <recommendedName>
        <fullName evidence="3">Cysteine-rich and transmembrane domain-containing protein 1</fullName>
    </recommendedName>
</protein>
<organism evidence="7 8">
    <name type="scientific">Parambassis ranga</name>
    <name type="common">Indian glassy fish</name>
    <dbReference type="NCBI Taxonomy" id="210632"/>
    <lineage>
        <taxon>Eukaryota</taxon>
        <taxon>Metazoa</taxon>
        <taxon>Chordata</taxon>
        <taxon>Craniata</taxon>
        <taxon>Vertebrata</taxon>
        <taxon>Euteleostomi</taxon>
        <taxon>Actinopterygii</taxon>
        <taxon>Neopterygii</taxon>
        <taxon>Teleostei</taxon>
        <taxon>Neoteleostei</taxon>
        <taxon>Acanthomorphata</taxon>
        <taxon>Ovalentaria</taxon>
        <taxon>Ambassidae</taxon>
        <taxon>Parambassis</taxon>
    </lineage>
</organism>
<evidence type="ECO:0000256" key="2">
    <source>
        <dbReference type="ARBA" id="ARBA00009444"/>
    </source>
</evidence>
<sequence length="139" mass="14928">MSSDRPPPYFPLFPEGAPTFPSALSSQPTAYPGSPYQTFPPAGGAGHSYYQTHPPAAGLMSPHGPLLTQPGYQGGHDGPHSAPYPPKPAVYVVERHQNQEGGGRSWLAPCSAALCCCCLWDALTSQHCWPVNCCWENNY</sequence>
<dbReference type="GO" id="GO:0016020">
    <property type="term" value="C:membrane"/>
    <property type="evidence" value="ECO:0007669"/>
    <property type="project" value="UniProtKB-SubCell"/>
</dbReference>
<dbReference type="InterPro" id="IPR028144">
    <property type="entry name" value="CYSTM_dom"/>
</dbReference>
<dbReference type="PANTHER" id="PTHR47564:SF1">
    <property type="entry name" value="CYSTEINE-RICH AND TRANSMEMBRANE DOMAIN-CONTAINING PROTEIN 1"/>
    <property type="match status" value="1"/>
</dbReference>
<keyword evidence="7" id="KW-1185">Reference proteome</keyword>
<evidence type="ECO:0000256" key="1">
    <source>
        <dbReference type="ARBA" id="ARBA00004370"/>
    </source>
</evidence>
<dbReference type="PANTHER" id="PTHR47564">
    <property type="entry name" value="CYSTEINE-RICH AND TRANSMEMBRANE DOMAIN-CONTAINING PROTEIN 1"/>
    <property type="match status" value="1"/>
</dbReference>
<keyword evidence="4" id="KW-0472">Membrane</keyword>
<dbReference type="InParanoid" id="A0A6P7JMB9"/>
<accession>A0A6P7JMB9</accession>
<dbReference type="RefSeq" id="XP_028278089.1">
    <property type="nucleotide sequence ID" value="XM_028422288.1"/>
</dbReference>
<proteinExistence type="inferred from homology"/>
<evidence type="ECO:0000313" key="8">
    <source>
        <dbReference type="RefSeq" id="XP_028278089.1"/>
    </source>
</evidence>
<dbReference type="Proteomes" id="UP000515145">
    <property type="component" value="Chromosome 14"/>
</dbReference>
<feature type="region of interest" description="Disordered" evidence="5">
    <location>
        <begin position="60"/>
        <end position="87"/>
    </location>
</feature>
<feature type="domain" description="Cysteine-rich transmembrane" evidence="6">
    <location>
        <begin position="90"/>
        <end position="123"/>
    </location>
</feature>
<dbReference type="AlphaFoldDB" id="A0A6P7JMB9"/>
<reference evidence="8" key="1">
    <citation type="submission" date="2025-08" db="UniProtKB">
        <authorList>
            <consortium name="RefSeq"/>
        </authorList>
    </citation>
    <scope>IDENTIFICATION</scope>
</reference>
<evidence type="ECO:0000259" key="6">
    <source>
        <dbReference type="Pfam" id="PF12734"/>
    </source>
</evidence>
<evidence type="ECO:0000256" key="5">
    <source>
        <dbReference type="SAM" id="MobiDB-lite"/>
    </source>
</evidence>
<dbReference type="GeneID" id="114446622"/>